<evidence type="ECO:0000313" key="2">
    <source>
        <dbReference type="EMBL" id="GAA1658490.1"/>
    </source>
</evidence>
<evidence type="ECO:0000313" key="3">
    <source>
        <dbReference type="Proteomes" id="UP001500618"/>
    </source>
</evidence>
<keyword evidence="3" id="KW-1185">Reference proteome</keyword>
<accession>A0ABN2FTR0</accession>
<gene>
    <name evidence="2" type="primary">axeA</name>
    <name evidence="2" type="ORF">GCM10009765_04880</name>
</gene>
<reference evidence="2 3" key="1">
    <citation type="journal article" date="2019" name="Int. J. Syst. Evol. Microbiol.">
        <title>The Global Catalogue of Microorganisms (GCM) 10K type strain sequencing project: providing services to taxonomists for standard genome sequencing and annotation.</title>
        <authorList>
            <consortium name="The Broad Institute Genomics Platform"/>
            <consortium name="The Broad Institute Genome Sequencing Center for Infectious Disease"/>
            <person name="Wu L."/>
            <person name="Ma J."/>
        </authorList>
    </citation>
    <scope>NUCLEOTIDE SEQUENCE [LARGE SCALE GENOMIC DNA]</scope>
    <source>
        <strain evidence="2 3">JCM 14718</strain>
    </source>
</reference>
<evidence type="ECO:0000259" key="1">
    <source>
        <dbReference type="Pfam" id="PF05448"/>
    </source>
</evidence>
<dbReference type="InterPro" id="IPR008391">
    <property type="entry name" value="AXE1_dom"/>
</dbReference>
<sequence>MIDMTSAIDRPLDELRGYRPKLDVPSDLAEFWSGTLAQARSYALDATFTPVESALRLVDVFDVRFAGYAGQPIAGWLVLPRQRSGPLPCIVQYVGYGGGRGLPHQALTWAAFGYAHFVMDTRGQGSQWSTGVTPDVPPAGATPHVPGFLTLGLPDRDNYYYRRVYTDAVRAIEAAASHPAVDTDRIVSCGGSQGGGLALAAGALADGVAAVLADVPFLCHFRRSAELAVDGPYPELVQWCHTHRQLADRAFEALAYFDGAVLAQQARPPALFSVAMRDPICPPSSVFAAYNHYAGDADISVWEWNEHEGGGEDQILDQIQWLATHHLAAPQ</sequence>
<dbReference type="SUPFAM" id="SSF53474">
    <property type="entry name" value="alpha/beta-Hydrolases"/>
    <property type="match status" value="1"/>
</dbReference>
<protein>
    <submittedName>
        <fullName evidence="2">Cephalosporin-C deacetylase</fullName>
    </submittedName>
</protein>
<dbReference type="Proteomes" id="UP001500618">
    <property type="component" value="Unassembled WGS sequence"/>
</dbReference>
<dbReference type="InterPro" id="IPR039069">
    <property type="entry name" value="CE7"/>
</dbReference>
<dbReference type="PANTHER" id="PTHR40111:SF1">
    <property type="entry name" value="CEPHALOSPORIN-C DEACETYLASE"/>
    <property type="match status" value="1"/>
</dbReference>
<organism evidence="2 3">
    <name type="scientific">Fodinicola feengrottensis</name>
    <dbReference type="NCBI Taxonomy" id="435914"/>
    <lineage>
        <taxon>Bacteria</taxon>
        <taxon>Bacillati</taxon>
        <taxon>Actinomycetota</taxon>
        <taxon>Actinomycetes</taxon>
        <taxon>Mycobacteriales</taxon>
        <taxon>Fodinicola</taxon>
    </lineage>
</organism>
<comment type="caution">
    <text evidence="2">The sequence shown here is derived from an EMBL/GenBank/DDBJ whole genome shotgun (WGS) entry which is preliminary data.</text>
</comment>
<dbReference type="InterPro" id="IPR029058">
    <property type="entry name" value="AB_hydrolase_fold"/>
</dbReference>
<dbReference type="Pfam" id="PF05448">
    <property type="entry name" value="AXE1"/>
    <property type="match status" value="1"/>
</dbReference>
<dbReference type="PANTHER" id="PTHR40111">
    <property type="entry name" value="CEPHALOSPORIN-C DEACETYLASE"/>
    <property type="match status" value="1"/>
</dbReference>
<feature type="domain" description="Acetyl xylan esterase" evidence="1">
    <location>
        <begin position="8"/>
        <end position="324"/>
    </location>
</feature>
<dbReference type="EMBL" id="BAAANY010000001">
    <property type="protein sequence ID" value="GAA1658490.1"/>
    <property type="molecule type" value="Genomic_DNA"/>
</dbReference>
<name>A0ABN2FTR0_9ACTN</name>
<proteinExistence type="predicted"/>
<dbReference type="Gene3D" id="3.40.50.1820">
    <property type="entry name" value="alpha/beta hydrolase"/>
    <property type="match status" value="1"/>
</dbReference>